<dbReference type="GO" id="GO:0008270">
    <property type="term" value="F:zinc ion binding"/>
    <property type="evidence" value="ECO:0007669"/>
    <property type="project" value="UniProtKB-KW"/>
</dbReference>
<dbReference type="SMART" id="SM00355">
    <property type="entry name" value="ZnF_C2H2"/>
    <property type="match status" value="3"/>
</dbReference>
<protein>
    <submittedName>
        <fullName evidence="9">Zinc finger and BTB domain-containing protein 49</fullName>
    </submittedName>
</protein>
<comment type="caution">
    <text evidence="9">The sequence shown here is derived from an EMBL/GenBank/DDBJ whole genome shotgun (WGS) entry which is preliminary data.</text>
</comment>
<reference evidence="9 10" key="1">
    <citation type="journal article" date="2017" name="Nat. Ecol. Evol.">
        <title>Scallop genome provides insights into evolution of bilaterian karyotype and development.</title>
        <authorList>
            <person name="Wang S."/>
            <person name="Zhang J."/>
            <person name="Jiao W."/>
            <person name="Li J."/>
            <person name="Xun X."/>
            <person name="Sun Y."/>
            <person name="Guo X."/>
            <person name="Huan P."/>
            <person name="Dong B."/>
            <person name="Zhang L."/>
            <person name="Hu X."/>
            <person name="Sun X."/>
            <person name="Wang J."/>
            <person name="Zhao C."/>
            <person name="Wang Y."/>
            <person name="Wang D."/>
            <person name="Huang X."/>
            <person name="Wang R."/>
            <person name="Lv J."/>
            <person name="Li Y."/>
            <person name="Zhang Z."/>
            <person name="Liu B."/>
            <person name="Lu W."/>
            <person name="Hui Y."/>
            <person name="Liang J."/>
            <person name="Zhou Z."/>
            <person name="Hou R."/>
            <person name="Li X."/>
            <person name="Liu Y."/>
            <person name="Li H."/>
            <person name="Ning X."/>
            <person name="Lin Y."/>
            <person name="Zhao L."/>
            <person name="Xing Q."/>
            <person name="Dou J."/>
            <person name="Li Y."/>
            <person name="Mao J."/>
            <person name="Guo H."/>
            <person name="Dou H."/>
            <person name="Li T."/>
            <person name="Mu C."/>
            <person name="Jiang W."/>
            <person name="Fu Q."/>
            <person name="Fu X."/>
            <person name="Miao Y."/>
            <person name="Liu J."/>
            <person name="Yu Q."/>
            <person name="Li R."/>
            <person name="Liao H."/>
            <person name="Li X."/>
            <person name="Kong Y."/>
            <person name="Jiang Z."/>
            <person name="Chourrout D."/>
            <person name="Li R."/>
            <person name="Bao Z."/>
        </authorList>
    </citation>
    <scope>NUCLEOTIDE SEQUENCE [LARGE SCALE GENOMIC DNA]</scope>
    <source>
        <strain evidence="9 10">PY_sf001</strain>
    </source>
</reference>
<dbReference type="Pfam" id="PF13894">
    <property type="entry name" value="zf-C2H2_4"/>
    <property type="match status" value="1"/>
</dbReference>
<feature type="domain" description="C2H2-type" evidence="8">
    <location>
        <begin position="20"/>
        <end position="47"/>
    </location>
</feature>
<proteinExistence type="predicted"/>
<evidence type="ECO:0000313" key="10">
    <source>
        <dbReference type="Proteomes" id="UP000242188"/>
    </source>
</evidence>
<dbReference type="InterPro" id="IPR013087">
    <property type="entry name" value="Znf_C2H2_type"/>
</dbReference>
<dbReference type="InterPro" id="IPR050527">
    <property type="entry name" value="Snail/Krueppel_Znf"/>
</dbReference>
<keyword evidence="4 7" id="KW-0863">Zinc-finger</keyword>
<evidence type="ECO:0000256" key="5">
    <source>
        <dbReference type="ARBA" id="ARBA00022833"/>
    </source>
</evidence>
<evidence type="ECO:0000256" key="2">
    <source>
        <dbReference type="ARBA" id="ARBA00022723"/>
    </source>
</evidence>
<dbReference type="PANTHER" id="PTHR24388">
    <property type="entry name" value="ZINC FINGER PROTEIN"/>
    <property type="match status" value="1"/>
</dbReference>
<dbReference type="GO" id="GO:0005634">
    <property type="term" value="C:nucleus"/>
    <property type="evidence" value="ECO:0007669"/>
    <property type="project" value="UniProtKB-SubCell"/>
</dbReference>
<dbReference type="AlphaFoldDB" id="A0A210Q3K6"/>
<evidence type="ECO:0000259" key="8">
    <source>
        <dbReference type="PROSITE" id="PS50157"/>
    </source>
</evidence>
<gene>
    <name evidence="9" type="ORF">KP79_PYT18755</name>
</gene>
<dbReference type="GO" id="GO:0000981">
    <property type="term" value="F:DNA-binding transcription factor activity, RNA polymerase II-specific"/>
    <property type="evidence" value="ECO:0007669"/>
    <property type="project" value="TreeGrafter"/>
</dbReference>
<name>A0A210Q3K6_MIZYE</name>
<dbReference type="SUPFAM" id="SSF57667">
    <property type="entry name" value="beta-beta-alpha zinc fingers"/>
    <property type="match status" value="2"/>
</dbReference>
<dbReference type="OrthoDB" id="6141044at2759"/>
<sequence>MPVNISEVYSVLPSSDRRTFKCDICSSYFSTDKSLDKHRKSHGTERFSCHICQKKFHFMSYLKAHVKCHSDARPHVCQYCGRSYKHLHNLKEHRCSGWQV</sequence>
<evidence type="ECO:0000313" key="9">
    <source>
        <dbReference type="EMBL" id="OWF43295.1"/>
    </source>
</evidence>
<organism evidence="9 10">
    <name type="scientific">Mizuhopecten yessoensis</name>
    <name type="common">Japanese scallop</name>
    <name type="synonym">Patinopecten yessoensis</name>
    <dbReference type="NCBI Taxonomy" id="6573"/>
    <lineage>
        <taxon>Eukaryota</taxon>
        <taxon>Metazoa</taxon>
        <taxon>Spiralia</taxon>
        <taxon>Lophotrochozoa</taxon>
        <taxon>Mollusca</taxon>
        <taxon>Bivalvia</taxon>
        <taxon>Autobranchia</taxon>
        <taxon>Pteriomorphia</taxon>
        <taxon>Pectinida</taxon>
        <taxon>Pectinoidea</taxon>
        <taxon>Pectinidae</taxon>
        <taxon>Mizuhopecten</taxon>
    </lineage>
</organism>
<evidence type="ECO:0000256" key="6">
    <source>
        <dbReference type="ARBA" id="ARBA00023242"/>
    </source>
</evidence>
<comment type="subcellular location">
    <subcellularLocation>
        <location evidence="1">Nucleus</location>
    </subcellularLocation>
</comment>
<keyword evidence="10" id="KW-1185">Reference proteome</keyword>
<dbReference type="GO" id="GO:0000978">
    <property type="term" value="F:RNA polymerase II cis-regulatory region sequence-specific DNA binding"/>
    <property type="evidence" value="ECO:0007669"/>
    <property type="project" value="TreeGrafter"/>
</dbReference>
<dbReference type="PROSITE" id="PS00028">
    <property type="entry name" value="ZINC_FINGER_C2H2_1"/>
    <property type="match status" value="2"/>
</dbReference>
<evidence type="ECO:0000256" key="3">
    <source>
        <dbReference type="ARBA" id="ARBA00022737"/>
    </source>
</evidence>
<dbReference type="Proteomes" id="UP000242188">
    <property type="component" value="Unassembled WGS sequence"/>
</dbReference>
<accession>A0A210Q3K6</accession>
<evidence type="ECO:0000256" key="7">
    <source>
        <dbReference type="PROSITE-ProRule" id="PRU00042"/>
    </source>
</evidence>
<dbReference type="PANTHER" id="PTHR24388:SF54">
    <property type="entry name" value="PROTEIN ESCARGOT"/>
    <property type="match status" value="1"/>
</dbReference>
<keyword evidence="6" id="KW-0539">Nucleus</keyword>
<evidence type="ECO:0000256" key="1">
    <source>
        <dbReference type="ARBA" id="ARBA00004123"/>
    </source>
</evidence>
<keyword evidence="5" id="KW-0862">Zinc</keyword>
<dbReference type="Pfam" id="PF00096">
    <property type="entry name" value="zf-C2H2"/>
    <property type="match status" value="1"/>
</dbReference>
<feature type="domain" description="C2H2-type" evidence="8">
    <location>
        <begin position="47"/>
        <end position="74"/>
    </location>
</feature>
<keyword evidence="3" id="KW-0677">Repeat</keyword>
<keyword evidence="2" id="KW-0479">Metal-binding</keyword>
<dbReference type="Gene3D" id="3.30.160.60">
    <property type="entry name" value="Classic Zinc Finger"/>
    <property type="match status" value="2"/>
</dbReference>
<dbReference type="EMBL" id="NEDP02005138">
    <property type="protein sequence ID" value="OWF43295.1"/>
    <property type="molecule type" value="Genomic_DNA"/>
</dbReference>
<dbReference type="PROSITE" id="PS50157">
    <property type="entry name" value="ZINC_FINGER_C2H2_2"/>
    <property type="match status" value="2"/>
</dbReference>
<dbReference type="InterPro" id="IPR036236">
    <property type="entry name" value="Znf_C2H2_sf"/>
</dbReference>
<evidence type="ECO:0000256" key="4">
    <source>
        <dbReference type="ARBA" id="ARBA00022771"/>
    </source>
</evidence>